<dbReference type="AlphaFoldDB" id="D9Q096"/>
<accession>D9Q096</accession>
<dbReference type="GO" id="GO:0008168">
    <property type="term" value="F:methyltransferase activity"/>
    <property type="evidence" value="ECO:0007669"/>
    <property type="project" value="UniProtKB-KW"/>
</dbReference>
<evidence type="ECO:0000259" key="3">
    <source>
        <dbReference type="Pfam" id="PF13847"/>
    </source>
</evidence>
<dbReference type="HOGENOM" id="CLU_037990_16_1_2"/>
<keyword evidence="2" id="KW-0949">S-adenosyl-L-methionine</keyword>
<dbReference type="RefSeq" id="WP_013266246.1">
    <property type="nucleotide sequence ID" value="NC_014374.1"/>
</dbReference>
<dbReference type="STRING" id="666510.ASAC_0327"/>
<protein>
    <recommendedName>
        <fullName evidence="3">Methyltransferase domain-containing protein</fullName>
    </recommendedName>
</protein>
<organism evidence="4 5">
    <name type="scientific">Acidilobus saccharovorans (strain DSM 16705 / JCM 18335 / VKM B-2471 / 345-15)</name>
    <dbReference type="NCBI Taxonomy" id="666510"/>
    <lineage>
        <taxon>Archaea</taxon>
        <taxon>Thermoproteota</taxon>
        <taxon>Thermoprotei</taxon>
        <taxon>Acidilobales</taxon>
        <taxon>Acidilobaceae</taxon>
        <taxon>Acidilobus</taxon>
    </lineage>
</organism>
<dbReference type="Proteomes" id="UP000000346">
    <property type="component" value="Chromosome"/>
</dbReference>
<dbReference type="CDD" id="cd02440">
    <property type="entry name" value="AdoMet_MTases"/>
    <property type="match status" value="1"/>
</dbReference>
<dbReference type="InParanoid" id="D9Q096"/>
<evidence type="ECO:0000313" key="4">
    <source>
        <dbReference type="EMBL" id="ADL18734.1"/>
    </source>
</evidence>
<dbReference type="GeneID" id="9498550"/>
<evidence type="ECO:0000313" key="5">
    <source>
        <dbReference type="Proteomes" id="UP000000346"/>
    </source>
</evidence>
<dbReference type="SUPFAM" id="SSF53335">
    <property type="entry name" value="S-adenosyl-L-methionine-dependent methyltransferases"/>
    <property type="match status" value="1"/>
</dbReference>
<keyword evidence="1" id="KW-0489">Methyltransferase</keyword>
<gene>
    <name evidence="4" type="ordered locus">ASAC_0327</name>
</gene>
<dbReference type="Pfam" id="PF13847">
    <property type="entry name" value="Methyltransf_31"/>
    <property type="match status" value="1"/>
</dbReference>
<dbReference type="EMBL" id="CP001742">
    <property type="protein sequence ID" value="ADL18734.1"/>
    <property type="molecule type" value="Genomic_DNA"/>
</dbReference>
<reference evidence="4 5" key="1">
    <citation type="journal article" date="2010" name="Appl. Environ. Microbiol.">
        <title>The genome sequence of the crenarchaeon Acidilobus saccharovorans supports a new order, Acidilobales, and suggests an important ecological role in terrestrial acidic hot springs.</title>
        <authorList>
            <person name="Mardanov A.V."/>
            <person name="Svetlitchnyi V.A."/>
            <person name="Beletsky A.V."/>
            <person name="Prokofeva M.I."/>
            <person name="Bonch-Osmolovskaya E.A."/>
            <person name="Ravin N.V."/>
            <person name="Skryabin K.G."/>
        </authorList>
    </citation>
    <scope>NUCLEOTIDE SEQUENCE [LARGE SCALE GENOMIC DNA]</scope>
    <source>
        <strain evidence="5">DSM 16705 / JCM 18335 / VKM B-2471 / 345-15</strain>
    </source>
</reference>
<sequence length="187" mass="20376">MNRHDLFRRHLMSPVDVSLLEPLRLQPGMTVVDLGSGPGRFTIPVAKIVAPGKVYAVDIDKESLRIVAEKASEEGLSNVEVVEADATQGVGLPDNVADVVIMANVLHDFIHEGVSQAVLRTAVRLLKRGGRLAVYEFKKGSLSFGPPQWLRVDPEKVIEELRAAGLASIDVIQNVNETHYLVIGVKP</sequence>
<evidence type="ECO:0000256" key="2">
    <source>
        <dbReference type="ARBA" id="ARBA00022691"/>
    </source>
</evidence>
<keyword evidence="5" id="KW-1185">Reference proteome</keyword>
<dbReference type="eggNOG" id="arCOG02702">
    <property type="taxonomic scope" value="Archaea"/>
</dbReference>
<dbReference type="InterPro" id="IPR029063">
    <property type="entry name" value="SAM-dependent_MTases_sf"/>
</dbReference>
<dbReference type="KEGG" id="asc:ASAC_0327"/>
<dbReference type="GO" id="GO:0032259">
    <property type="term" value="P:methylation"/>
    <property type="evidence" value="ECO:0007669"/>
    <property type="project" value="UniProtKB-KW"/>
</dbReference>
<feature type="domain" description="Methyltransferase" evidence="3">
    <location>
        <begin position="26"/>
        <end position="138"/>
    </location>
</feature>
<evidence type="ECO:0000256" key="1">
    <source>
        <dbReference type="ARBA" id="ARBA00022603"/>
    </source>
</evidence>
<dbReference type="Gene3D" id="3.40.50.150">
    <property type="entry name" value="Vaccinia Virus protein VP39"/>
    <property type="match status" value="1"/>
</dbReference>
<keyword evidence="1" id="KW-0808">Transferase</keyword>
<dbReference type="OrthoDB" id="1018at2157"/>
<proteinExistence type="predicted"/>
<dbReference type="PANTHER" id="PTHR43861">
    <property type="entry name" value="TRANS-ACONITATE 2-METHYLTRANSFERASE-RELATED"/>
    <property type="match status" value="1"/>
</dbReference>
<name>D9Q096_ACIS3</name>
<dbReference type="InterPro" id="IPR025714">
    <property type="entry name" value="Methyltranfer_dom"/>
</dbReference>